<dbReference type="GO" id="GO:0009295">
    <property type="term" value="C:nucleoid"/>
    <property type="evidence" value="ECO:0007669"/>
    <property type="project" value="UniProtKB-SubCell"/>
</dbReference>
<dbReference type="PANTHER" id="PTHR34701">
    <property type="entry name" value="TRANSCRIPTIONAL REGULATOR MRAZ"/>
    <property type="match status" value="1"/>
</dbReference>
<feature type="domain" description="SpoVT-AbrB" evidence="8">
    <location>
        <begin position="76"/>
        <end position="119"/>
    </location>
</feature>
<dbReference type="CDD" id="cd16321">
    <property type="entry name" value="MraZ_C"/>
    <property type="match status" value="1"/>
</dbReference>
<dbReference type="PROSITE" id="PS51740">
    <property type="entry name" value="SPOVT_ABRB"/>
    <property type="match status" value="2"/>
</dbReference>
<evidence type="ECO:0000313" key="9">
    <source>
        <dbReference type="EMBL" id="KAB7661774.1"/>
    </source>
</evidence>
<dbReference type="CDD" id="cd16320">
    <property type="entry name" value="MraZ_N"/>
    <property type="match status" value="1"/>
</dbReference>
<dbReference type="Gene3D" id="3.40.1550.20">
    <property type="entry name" value="Transcriptional regulator MraZ domain"/>
    <property type="match status" value="1"/>
</dbReference>
<evidence type="ECO:0000259" key="8">
    <source>
        <dbReference type="PROSITE" id="PS51740"/>
    </source>
</evidence>
<evidence type="ECO:0000256" key="7">
    <source>
        <dbReference type="HAMAP-Rule" id="MF_01008"/>
    </source>
</evidence>
<dbReference type="InterPro" id="IPR003444">
    <property type="entry name" value="MraZ"/>
</dbReference>
<dbReference type="InterPro" id="IPR037914">
    <property type="entry name" value="SpoVT-AbrB_sf"/>
</dbReference>
<organism evidence="9 10">
    <name type="scientific">Sutterella seckii</name>
    <dbReference type="NCBI Taxonomy" id="1944635"/>
    <lineage>
        <taxon>Bacteria</taxon>
        <taxon>Pseudomonadati</taxon>
        <taxon>Pseudomonadota</taxon>
        <taxon>Betaproteobacteria</taxon>
        <taxon>Burkholderiales</taxon>
        <taxon>Sutterellaceae</taxon>
        <taxon>Sutterella</taxon>
    </lineage>
</organism>
<feature type="domain" description="SpoVT-AbrB" evidence="8">
    <location>
        <begin position="5"/>
        <end position="50"/>
    </location>
</feature>
<evidence type="ECO:0000256" key="5">
    <source>
        <dbReference type="ARBA" id="ARBA00023125"/>
    </source>
</evidence>
<sequence length="139" mass="15214">MFQGTSLVTLDSKGRLALPRRVRDELEAQGGEIVAARHPDGCLLLYPAEAWAPRREKLLSLPWSARGFVRLVLGSALELTPDAAGRILIPKDLRELAGLERECALVGLGEHLELWDRAALRANEEASLAEGFDPAGFNF</sequence>
<evidence type="ECO:0000256" key="1">
    <source>
        <dbReference type="ARBA" id="ARBA00013860"/>
    </source>
</evidence>
<dbReference type="SUPFAM" id="SSF89447">
    <property type="entry name" value="AbrB/MazE/MraZ-like"/>
    <property type="match status" value="1"/>
</dbReference>
<evidence type="ECO:0000256" key="2">
    <source>
        <dbReference type="ARBA" id="ARBA00022490"/>
    </source>
</evidence>
<evidence type="ECO:0000313" key="10">
    <source>
        <dbReference type="Proteomes" id="UP000430564"/>
    </source>
</evidence>
<accession>A0A6I1ESQ6</accession>
<comment type="caution">
    <text evidence="9">The sequence shown here is derived from an EMBL/GenBank/DDBJ whole genome shotgun (WGS) entry which is preliminary data.</text>
</comment>
<dbReference type="NCBIfam" id="TIGR00242">
    <property type="entry name" value="division/cell wall cluster transcriptional repressor MraZ"/>
    <property type="match status" value="1"/>
</dbReference>
<keyword evidence="5 7" id="KW-0238">DNA-binding</keyword>
<dbReference type="RefSeq" id="WP_152157919.1">
    <property type="nucleotide sequence ID" value="NZ_WEHX01000015.1"/>
</dbReference>
<name>A0A6I1ESQ6_9BURK</name>
<keyword evidence="6 7" id="KW-0804">Transcription</keyword>
<dbReference type="InterPro" id="IPR035644">
    <property type="entry name" value="MraZ_C"/>
</dbReference>
<dbReference type="GO" id="GO:0000976">
    <property type="term" value="F:transcription cis-regulatory region binding"/>
    <property type="evidence" value="ECO:0007669"/>
    <property type="project" value="TreeGrafter"/>
</dbReference>
<dbReference type="GO" id="GO:0003700">
    <property type="term" value="F:DNA-binding transcription factor activity"/>
    <property type="evidence" value="ECO:0007669"/>
    <property type="project" value="UniProtKB-UniRule"/>
</dbReference>
<dbReference type="GO" id="GO:0005737">
    <property type="term" value="C:cytoplasm"/>
    <property type="evidence" value="ECO:0007669"/>
    <property type="project" value="UniProtKB-UniRule"/>
</dbReference>
<dbReference type="InterPro" id="IPR007159">
    <property type="entry name" value="SpoVT-AbrB_dom"/>
</dbReference>
<comment type="subcellular location">
    <subcellularLocation>
        <location evidence="7">Cytoplasm</location>
        <location evidence="7">Nucleoid</location>
    </subcellularLocation>
</comment>
<keyword evidence="2 7" id="KW-0963">Cytoplasm</keyword>
<evidence type="ECO:0000256" key="3">
    <source>
        <dbReference type="ARBA" id="ARBA00022737"/>
    </source>
</evidence>
<dbReference type="InterPro" id="IPR035642">
    <property type="entry name" value="MraZ_N"/>
</dbReference>
<evidence type="ECO:0000256" key="6">
    <source>
        <dbReference type="ARBA" id="ARBA00023163"/>
    </source>
</evidence>
<protein>
    <recommendedName>
        <fullName evidence="1 7">Transcriptional regulator MraZ</fullName>
    </recommendedName>
</protein>
<dbReference type="InterPro" id="IPR020603">
    <property type="entry name" value="MraZ_dom"/>
</dbReference>
<keyword evidence="4 7" id="KW-0805">Transcription regulation</keyword>
<proteinExistence type="inferred from homology"/>
<dbReference type="EMBL" id="WEHX01000015">
    <property type="protein sequence ID" value="KAB7661774.1"/>
    <property type="molecule type" value="Genomic_DNA"/>
</dbReference>
<dbReference type="Proteomes" id="UP000430564">
    <property type="component" value="Unassembled WGS sequence"/>
</dbReference>
<comment type="subunit">
    <text evidence="7">Forms oligomers.</text>
</comment>
<evidence type="ECO:0000256" key="4">
    <source>
        <dbReference type="ARBA" id="ARBA00023015"/>
    </source>
</evidence>
<dbReference type="GO" id="GO:2000143">
    <property type="term" value="P:negative regulation of DNA-templated transcription initiation"/>
    <property type="evidence" value="ECO:0007669"/>
    <property type="project" value="TreeGrafter"/>
</dbReference>
<dbReference type="Pfam" id="PF02381">
    <property type="entry name" value="MraZ"/>
    <property type="match status" value="2"/>
</dbReference>
<dbReference type="InterPro" id="IPR038619">
    <property type="entry name" value="MraZ_sf"/>
</dbReference>
<dbReference type="PANTHER" id="PTHR34701:SF1">
    <property type="entry name" value="TRANSCRIPTIONAL REGULATOR MRAZ"/>
    <property type="match status" value="1"/>
</dbReference>
<comment type="similarity">
    <text evidence="7">Belongs to the MraZ family.</text>
</comment>
<dbReference type="AlphaFoldDB" id="A0A6I1ESQ6"/>
<dbReference type="OrthoDB" id="9807753at2"/>
<keyword evidence="3" id="KW-0677">Repeat</keyword>
<gene>
    <name evidence="7 9" type="primary">mraZ</name>
    <name evidence="9" type="ORF">GBM95_04110</name>
</gene>
<dbReference type="HAMAP" id="MF_01008">
    <property type="entry name" value="MraZ"/>
    <property type="match status" value="1"/>
</dbReference>
<reference evidence="9 10" key="1">
    <citation type="submission" date="2019-10" db="EMBL/GenBank/DDBJ databases">
        <title>Genome diversity of Sutterella seckii.</title>
        <authorList>
            <person name="Chaplin A.V."/>
            <person name="Sokolova S.R."/>
            <person name="Mosin K.A."/>
            <person name="Ivanova E.L."/>
            <person name="Kochetkova T.O."/>
            <person name="Goltsov A.Y."/>
            <person name="Trofimov D.Y."/>
            <person name="Efimov B.A."/>
        </authorList>
    </citation>
    <scope>NUCLEOTIDE SEQUENCE [LARGE SCALE GENOMIC DNA]</scope>
    <source>
        <strain evidence="9 10">ASD393</strain>
    </source>
</reference>